<dbReference type="InterPro" id="IPR001611">
    <property type="entry name" value="Leu-rich_rpt"/>
</dbReference>
<dbReference type="STRING" id="39962.Lmor_3143"/>
<dbReference type="Proteomes" id="UP000254040">
    <property type="component" value="Unassembled WGS sequence"/>
</dbReference>
<evidence type="ECO:0000256" key="3">
    <source>
        <dbReference type="PROSITE-ProRule" id="PRU00023"/>
    </source>
</evidence>
<organism evidence="6 8">
    <name type="scientific">Legionella moravica</name>
    <dbReference type="NCBI Taxonomy" id="39962"/>
    <lineage>
        <taxon>Bacteria</taxon>
        <taxon>Pseudomonadati</taxon>
        <taxon>Pseudomonadota</taxon>
        <taxon>Gammaproteobacteria</taxon>
        <taxon>Legionellales</taxon>
        <taxon>Legionellaceae</taxon>
        <taxon>Legionella</taxon>
    </lineage>
</organism>
<dbReference type="PANTHER" id="PTHR24166">
    <property type="entry name" value="ROLLING PEBBLES, ISOFORM B"/>
    <property type="match status" value="1"/>
</dbReference>
<dbReference type="SUPFAM" id="SSF48403">
    <property type="entry name" value="Ankyrin repeat"/>
    <property type="match status" value="1"/>
</dbReference>
<feature type="repeat" description="ANK" evidence="3">
    <location>
        <begin position="361"/>
        <end position="385"/>
    </location>
</feature>
<dbReference type="EMBL" id="LNYN01000042">
    <property type="protein sequence ID" value="KTD31036.1"/>
    <property type="molecule type" value="Genomic_DNA"/>
</dbReference>
<evidence type="ECO:0000313" key="8">
    <source>
        <dbReference type="Proteomes" id="UP000254040"/>
    </source>
</evidence>
<keyword evidence="1" id="KW-0677">Repeat</keyword>
<dbReference type="InterPro" id="IPR050889">
    <property type="entry name" value="Dendritic_Spine_Reg/Scaffold"/>
</dbReference>
<dbReference type="InterPro" id="IPR036770">
    <property type="entry name" value="Ankyrin_rpt-contain_sf"/>
</dbReference>
<dbReference type="SMART" id="SM00248">
    <property type="entry name" value="ANK"/>
    <property type="match status" value="5"/>
</dbReference>
<dbReference type="PROSITE" id="PS51450">
    <property type="entry name" value="LRR"/>
    <property type="match status" value="1"/>
</dbReference>
<dbReference type="SUPFAM" id="SSF52047">
    <property type="entry name" value="RNI-like"/>
    <property type="match status" value="1"/>
</dbReference>
<evidence type="ECO:0000313" key="6">
    <source>
        <dbReference type="EMBL" id="STX63615.1"/>
    </source>
</evidence>
<keyword evidence="2 3" id="KW-0040">ANK repeat</keyword>
<accession>A0A378JY45</accession>
<proteinExistence type="predicted"/>
<dbReference type="PROSITE" id="PS50297">
    <property type="entry name" value="ANK_REP_REGION"/>
    <property type="match status" value="3"/>
</dbReference>
<dbReference type="InterPro" id="IPR032675">
    <property type="entry name" value="LRR_dom_sf"/>
</dbReference>
<dbReference type="EMBL" id="UGOG01000001">
    <property type="protein sequence ID" value="STX63615.1"/>
    <property type="molecule type" value="Genomic_DNA"/>
</dbReference>
<dbReference type="Proteomes" id="UP000054985">
    <property type="component" value="Unassembled WGS sequence"/>
</dbReference>
<gene>
    <name evidence="5" type="ORF">Lmor_3143</name>
    <name evidence="6" type="ORF">NCTC12239_02563</name>
</gene>
<evidence type="ECO:0000256" key="1">
    <source>
        <dbReference type="ARBA" id="ARBA00022737"/>
    </source>
</evidence>
<evidence type="ECO:0000313" key="5">
    <source>
        <dbReference type="EMBL" id="KTD31036.1"/>
    </source>
</evidence>
<reference evidence="5 7" key="1">
    <citation type="submission" date="2015-11" db="EMBL/GenBank/DDBJ databases">
        <title>Genomic analysis of 38 Legionella species identifies large and diverse effector repertoires.</title>
        <authorList>
            <person name="Burstein D."/>
            <person name="Amaro F."/>
            <person name="Zusman T."/>
            <person name="Lifshitz Z."/>
            <person name="Cohen O."/>
            <person name="Gilbert J.A."/>
            <person name="Pupko T."/>
            <person name="Shuman H.A."/>
            <person name="Segal G."/>
        </authorList>
    </citation>
    <scope>NUCLEOTIDE SEQUENCE [LARGE SCALE GENOMIC DNA]</scope>
    <source>
        <strain evidence="5 7">ATCC 43877</strain>
    </source>
</reference>
<keyword evidence="7" id="KW-1185">Reference proteome</keyword>
<feature type="region of interest" description="Disordered" evidence="4">
    <location>
        <begin position="204"/>
        <end position="227"/>
    </location>
</feature>
<dbReference type="RefSeq" id="WP_028384857.1">
    <property type="nucleotide sequence ID" value="NZ_CAAAJG010000020.1"/>
</dbReference>
<dbReference type="OrthoDB" id="5642684at2"/>
<name>A0A378JY45_9GAMM</name>
<dbReference type="Gene3D" id="1.25.40.20">
    <property type="entry name" value="Ankyrin repeat-containing domain"/>
    <property type="match status" value="1"/>
</dbReference>
<dbReference type="AlphaFoldDB" id="A0A378JY45"/>
<protein>
    <submittedName>
        <fullName evidence="6">Leucine-rich repeat protein</fullName>
    </submittedName>
</protein>
<evidence type="ECO:0000256" key="2">
    <source>
        <dbReference type="ARBA" id="ARBA00023043"/>
    </source>
</evidence>
<feature type="repeat" description="ANK" evidence="3">
    <location>
        <begin position="328"/>
        <end position="360"/>
    </location>
</feature>
<evidence type="ECO:0000256" key="4">
    <source>
        <dbReference type="SAM" id="MobiDB-lite"/>
    </source>
</evidence>
<dbReference type="Pfam" id="PF12796">
    <property type="entry name" value="Ank_2"/>
    <property type="match status" value="2"/>
</dbReference>
<dbReference type="InterPro" id="IPR002110">
    <property type="entry name" value="Ankyrin_rpt"/>
</dbReference>
<feature type="repeat" description="ANK" evidence="3">
    <location>
        <begin position="475"/>
        <end position="497"/>
    </location>
</feature>
<evidence type="ECO:0000313" key="7">
    <source>
        <dbReference type="Proteomes" id="UP000054985"/>
    </source>
</evidence>
<dbReference type="PANTHER" id="PTHR24166:SF48">
    <property type="entry name" value="PROTEIN VAPYRIN"/>
    <property type="match status" value="1"/>
</dbReference>
<dbReference type="Gene3D" id="3.80.10.10">
    <property type="entry name" value="Ribonuclease Inhibitor"/>
    <property type="match status" value="1"/>
</dbReference>
<sequence length="826" mass="90435">MSVCFLPKSEKNYSSAGHLKVGLLRPGAIFFTMTDNEIFLNLIEQLEKIEGLDFFKPDFEHCYIRIKSDYLGNQLLINNIMSALDKLTSSIDNNETSKEISSKIITTIEHLTGIQYALNNVINDHSVSPPSYAVLAEPATPLALDAAREENAPLQNLAEQFPLHSSSMDNNETSIELSSEPITTIEHLTGFEYALINASNDHSVSQPSYAVPAEPGTPLALDPAREKAVSEASQAAASAIMPMAERSVAASSAASSSSRSDSSEENSPWKMINTIPQSAEKIEADDKVALAFLQEGFEILAKGDAATFMAPFLDKDEDMISVEAKDNEGQSLLHYAVYKGHCETTKLLIRAGASLFEKTASGLQPVHIAVLQGHIDCIKVLAHHGQFAREQPVDIKVGDEALSVKSFHLAVLCGQIKLIDELLKIDPKENLLRRGGEFNVLHLAVYANNPAMLTFLLNHPKVENNKDLYNGYDSNGYAPLHLAIKLGHRDCFDILLQCPYVDKNHLTLNGLHPFQLDSLEDPELSASFAGSITSVSFKKEAPIAKILATGILPSNLLKMKLSDIDLRKKTGAELLALFQALPQCLKALILKNNYLGFKTGAELLDMIKILPQGLQSFVWSNSSLSRKSGTELLAIFQALPRGLQSLDLSRNNIGNKSHEEFLAMIQALPEGLLSLGLMRIALDNKTGAELLEIMRVLPQGLQSLDLRDNDLDQKTDEELIAILKFFRGRALSELKLDDDILSRPEVKRIYDEIFGAEARNAPLHDSAYLGTAPETEAFSALHSETRTGTSSDQGVIRFAASSGTFFRPETPEPLAASPGQVHRCAI</sequence>
<reference evidence="6 8" key="2">
    <citation type="submission" date="2018-06" db="EMBL/GenBank/DDBJ databases">
        <authorList>
            <consortium name="Pathogen Informatics"/>
            <person name="Doyle S."/>
        </authorList>
    </citation>
    <scope>NUCLEOTIDE SEQUENCE [LARGE SCALE GENOMIC DNA]</scope>
    <source>
        <strain evidence="6 8">NCTC12239</strain>
    </source>
</reference>
<dbReference type="PROSITE" id="PS50088">
    <property type="entry name" value="ANK_REPEAT"/>
    <property type="match status" value="3"/>
</dbReference>